<feature type="transmembrane region" description="Helical" evidence="9">
    <location>
        <begin position="266"/>
        <end position="284"/>
    </location>
</feature>
<feature type="transmembrane region" description="Helical" evidence="9">
    <location>
        <begin position="167"/>
        <end position="186"/>
    </location>
</feature>
<protein>
    <submittedName>
        <fullName evidence="10">UbiA prenyltransferase family protein</fullName>
    </submittedName>
</protein>
<comment type="similarity">
    <text evidence="4">Belongs to the UbiA prenyltransferase family.</text>
</comment>
<dbReference type="Proteomes" id="UP000774617">
    <property type="component" value="Unassembled WGS sequence"/>
</dbReference>
<dbReference type="PANTHER" id="PTHR11048">
    <property type="entry name" value="PRENYLTRANSFERASES"/>
    <property type="match status" value="1"/>
</dbReference>
<feature type="transmembrane region" description="Helical" evidence="9">
    <location>
        <begin position="67"/>
        <end position="86"/>
    </location>
</feature>
<feature type="transmembrane region" description="Helical" evidence="9">
    <location>
        <begin position="198"/>
        <end position="219"/>
    </location>
</feature>
<keyword evidence="7 9" id="KW-1133">Transmembrane helix</keyword>
<dbReference type="InterPro" id="IPR044878">
    <property type="entry name" value="UbiA_sf"/>
</dbReference>
<evidence type="ECO:0000256" key="8">
    <source>
        <dbReference type="ARBA" id="ARBA00023136"/>
    </source>
</evidence>
<dbReference type="Gene3D" id="1.10.357.140">
    <property type="entry name" value="UbiA prenyltransferase"/>
    <property type="match status" value="1"/>
</dbReference>
<dbReference type="Pfam" id="PF01040">
    <property type="entry name" value="UbiA"/>
    <property type="match status" value="1"/>
</dbReference>
<reference evidence="10 11" key="1">
    <citation type="journal article" date="2021" name="Nat. Commun.">
        <title>Genetic determinants of endophytism in the Arabidopsis root mycobiome.</title>
        <authorList>
            <person name="Mesny F."/>
            <person name="Miyauchi S."/>
            <person name="Thiergart T."/>
            <person name="Pickel B."/>
            <person name="Atanasova L."/>
            <person name="Karlsson M."/>
            <person name="Huettel B."/>
            <person name="Barry K.W."/>
            <person name="Haridas S."/>
            <person name="Chen C."/>
            <person name="Bauer D."/>
            <person name="Andreopoulos W."/>
            <person name="Pangilinan J."/>
            <person name="LaButti K."/>
            <person name="Riley R."/>
            <person name="Lipzen A."/>
            <person name="Clum A."/>
            <person name="Drula E."/>
            <person name="Henrissat B."/>
            <person name="Kohler A."/>
            <person name="Grigoriev I.V."/>
            <person name="Martin F.M."/>
            <person name="Hacquard S."/>
        </authorList>
    </citation>
    <scope>NUCLEOTIDE SEQUENCE [LARGE SCALE GENOMIC DNA]</scope>
    <source>
        <strain evidence="10 11">MPI-SDFR-AT-0080</strain>
    </source>
</reference>
<dbReference type="InterPro" id="IPR030470">
    <property type="entry name" value="UbiA_prenylTrfase_CS"/>
</dbReference>
<evidence type="ECO:0000313" key="10">
    <source>
        <dbReference type="EMBL" id="KAH7028241.1"/>
    </source>
</evidence>
<evidence type="ECO:0000256" key="2">
    <source>
        <dbReference type="ARBA" id="ARBA00004141"/>
    </source>
</evidence>
<dbReference type="EMBL" id="JAGTJR010000051">
    <property type="protein sequence ID" value="KAH7028241.1"/>
    <property type="molecule type" value="Genomic_DNA"/>
</dbReference>
<keyword evidence="5" id="KW-0808">Transferase</keyword>
<accession>A0ABQ8FUH6</accession>
<evidence type="ECO:0000256" key="1">
    <source>
        <dbReference type="ARBA" id="ARBA00001946"/>
    </source>
</evidence>
<comment type="caution">
    <text evidence="10">The sequence shown here is derived from an EMBL/GenBank/DDBJ whole genome shotgun (WGS) entry which is preliminary data.</text>
</comment>
<comment type="subcellular location">
    <subcellularLocation>
        <location evidence="2">Membrane</location>
        <topology evidence="2">Multi-pass membrane protein</topology>
    </subcellularLocation>
</comment>
<feature type="transmembrane region" description="Helical" evidence="9">
    <location>
        <begin position="239"/>
        <end position="259"/>
    </location>
</feature>
<feature type="transmembrane region" description="Helical" evidence="9">
    <location>
        <begin position="304"/>
        <end position="320"/>
    </location>
</feature>
<evidence type="ECO:0000256" key="5">
    <source>
        <dbReference type="ARBA" id="ARBA00022679"/>
    </source>
</evidence>
<keyword evidence="6 9" id="KW-0812">Transmembrane</keyword>
<gene>
    <name evidence="10" type="ORF">B0J12DRAFT_770766</name>
</gene>
<keyword evidence="11" id="KW-1185">Reference proteome</keyword>
<dbReference type="CDD" id="cd13959">
    <property type="entry name" value="PT_UbiA_COQ2"/>
    <property type="match status" value="1"/>
</dbReference>
<name>A0ABQ8FUH6_9PEZI</name>
<proteinExistence type="inferred from homology"/>
<evidence type="ECO:0000256" key="6">
    <source>
        <dbReference type="ARBA" id="ARBA00022692"/>
    </source>
</evidence>
<dbReference type="InterPro" id="IPR039653">
    <property type="entry name" value="Prenyltransferase"/>
</dbReference>
<dbReference type="PROSITE" id="PS00943">
    <property type="entry name" value="UBIA"/>
    <property type="match status" value="1"/>
</dbReference>
<evidence type="ECO:0000256" key="4">
    <source>
        <dbReference type="ARBA" id="ARBA00005985"/>
    </source>
</evidence>
<comment type="pathway">
    <text evidence="3">Secondary metabolite biosynthesis; terpenoid biosynthesis.</text>
</comment>
<dbReference type="Gene3D" id="1.20.120.1780">
    <property type="entry name" value="UbiA prenyltransferase"/>
    <property type="match status" value="1"/>
</dbReference>
<dbReference type="PANTHER" id="PTHR11048:SF28">
    <property type="entry name" value="4-HYDROXYBENZOATE POLYPRENYLTRANSFERASE, MITOCHONDRIAL"/>
    <property type="match status" value="1"/>
</dbReference>
<keyword evidence="8 9" id="KW-0472">Membrane</keyword>
<evidence type="ECO:0000256" key="9">
    <source>
        <dbReference type="SAM" id="Phobius"/>
    </source>
</evidence>
<dbReference type="InterPro" id="IPR000537">
    <property type="entry name" value="UbiA_prenyltransferase"/>
</dbReference>
<organism evidence="10 11">
    <name type="scientific">Macrophomina phaseolina</name>
    <dbReference type="NCBI Taxonomy" id="35725"/>
    <lineage>
        <taxon>Eukaryota</taxon>
        <taxon>Fungi</taxon>
        <taxon>Dikarya</taxon>
        <taxon>Ascomycota</taxon>
        <taxon>Pezizomycotina</taxon>
        <taxon>Dothideomycetes</taxon>
        <taxon>Dothideomycetes incertae sedis</taxon>
        <taxon>Botryosphaeriales</taxon>
        <taxon>Botryosphaeriaceae</taxon>
        <taxon>Macrophomina</taxon>
    </lineage>
</organism>
<feature type="transmembrane region" description="Helical" evidence="9">
    <location>
        <begin position="107"/>
        <end position="127"/>
    </location>
</feature>
<evidence type="ECO:0000313" key="11">
    <source>
        <dbReference type="Proteomes" id="UP000774617"/>
    </source>
</evidence>
<evidence type="ECO:0000256" key="7">
    <source>
        <dbReference type="ARBA" id="ARBA00022989"/>
    </source>
</evidence>
<evidence type="ECO:0000256" key="3">
    <source>
        <dbReference type="ARBA" id="ARBA00004721"/>
    </source>
</evidence>
<feature type="transmembrane region" description="Helical" evidence="9">
    <location>
        <begin position="28"/>
        <end position="47"/>
    </location>
</feature>
<comment type="cofactor">
    <cofactor evidence="1">
        <name>Mg(2+)</name>
        <dbReference type="ChEBI" id="CHEBI:18420"/>
    </cofactor>
</comment>
<sequence>MAAKRWSVSATKKEVLKHLLHLSRFHKYTPLFACFAGVWSTLLAGAAKLADQPSEISPAFVFRQTALIFLASYIFYGAGTGWNDWVDRDIDANVARTKDRPLASGKITTAQAMVWIGLQSVVTWYILHVMLGGKDVWEHYLPAIVASICYPYGKRPAARRFYVYPQYFLGFTVAWPAVPGWAAIYGQDQSFTKTARQCFPLCIMVCFWTLYLNTAYSYQDVVDDRKMNVNSLYNLFGQRIHHLLVALVSPVVVCMLLFIREFDSPWLWTTWVGSWIVSFIEQLVRFDPKQPASGGTLHKSNFMLGIWTIVACAVEVFRAVKVV</sequence>